<feature type="transmembrane region" description="Helical" evidence="15">
    <location>
        <begin position="443"/>
        <end position="465"/>
    </location>
</feature>
<dbReference type="GeneID" id="16077688"/>
<feature type="transmembrane region" description="Helical" evidence="15">
    <location>
        <begin position="157"/>
        <end position="177"/>
    </location>
</feature>
<organism evidence="18">
    <name type="scientific">Salpingoeca rosetta (strain ATCC 50818 / BSB-021)</name>
    <dbReference type="NCBI Taxonomy" id="946362"/>
    <lineage>
        <taxon>Eukaryota</taxon>
        <taxon>Choanoflagellata</taxon>
        <taxon>Craspedida</taxon>
        <taxon>Salpingoecidae</taxon>
        <taxon>Salpingoeca</taxon>
    </lineage>
</organism>
<dbReference type="OrthoDB" id="196264at2759"/>
<comment type="subcellular location">
    <subcellularLocation>
        <location evidence="2">Cell membrane</location>
        <topology evidence="2">Multi-pass membrane protein</topology>
    </subcellularLocation>
    <subcellularLocation>
        <location evidence="1">Recycling endosome membrane</location>
        <topology evidence="1">Multi-pass membrane protein</topology>
    </subcellularLocation>
</comment>
<dbReference type="InterPro" id="IPR018422">
    <property type="entry name" value="Cation/H_exchanger_CPA1"/>
</dbReference>
<evidence type="ECO:0000256" key="14">
    <source>
        <dbReference type="SAM" id="MobiDB-lite"/>
    </source>
</evidence>
<feature type="compositionally biased region" description="Basic and acidic residues" evidence="14">
    <location>
        <begin position="18"/>
        <end position="55"/>
    </location>
</feature>
<dbReference type="AlphaFoldDB" id="F2U0V8"/>
<feature type="transmembrane region" description="Helical" evidence="15">
    <location>
        <begin position="356"/>
        <end position="381"/>
    </location>
</feature>
<evidence type="ECO:0000256" key="9">
    <source>
        <dbReference type="ARBA" id="ARBA00023053"/>
    </source>
</evidence>
<dbReference type="InterPro" id="IPR006153">
    <property type="entry name" value="Cation/H_exchanger_TM"/>
</dbReference>
<keyword evidence="10 13" id="KW-0406">Ion transport</keyword>
<feature type="transmembrane region" description="Helical" evidence="15">
    <location>
        <begin position="540"/>
        <end position="562"/>
    </location>
</feature>
<dbReference type="InParanoid" id="F2U0V8"/>
<feature type="transmembrane region" description="Helical" evidence="15">
    <location>
        <begin position="250"/>
        <end position="272"/>
    </location>
</feature>
<feature type="transmembrane region" description="Helical" evidence="15">
    <location>
        <begin position="287"/>
        <end position="305"/>
    </location>
</feature>
<evidence type="ECO:0000256" key="5">
    <source>
        <dbReference type="ARBA" id="ARBA00022475"/>
    </source>
</evidence>
<dbReference type="OMA" id="HIRSELH"/>
<dbReference type="GO" id="GO:0015385">
    <property type="term" value="F:sodium:proton antiporter activity"/>
    <property type="evidence" value="ECO:0007669"/>
    <property type="project" value="InterPro"/>
</dbReference>
<evidence type="ECO:0000259" key="16">
    <source>
        <dbReference type="Pfam" id="PF00999"/>
    </source>
</evidence>
<keyword evidence="5" id="KW-1003">Cell membrane</keyword>
<keyword evidence="4 13" id="KW-0813">Transport</keyword>
<dbReference type="eggNOG" id="KOG1965">
    <property type="taxonomic scope" value="Eukaryota"/>
</dbReference>
<name>F2U0V8_SALR5</name>
<keyword evidence="11 15" id="KW-0472">Membrane</keyword>
<feature type="compositionally biased region" description="Acidic residues" evidence="14">
    <location>
        <begin position="659"/>
        <end position="669"/>
    </location>
</feature>
<keyword evidence="9" id="KW-0915">Sodium</keyword>
<dbReference type="InterPro" id="IPR004709">
    <property type="entry name" value="NaH_exchanger"/>
</dbReference>
<dbReference type="KEGG" id="sre:PTSG_01123"/>
<evidence type="ECO:0000256" key="13">
    <source>
        <dbReference type="RuleBase" id="RU003722"/>
    </source>
</evidence>
<keyword evidence="8 15" id="KW-1133">Transmembrane helix</keyword>
<dbReference type="STRING" id="946362.F2U0V8"/>
<evidence type="ECO:0000256" key="3">
    <source>
        <dbReference type="ARBA" id="ARBA00007367"/>
    </source>
</evidence>
<feature type="transmembrane region" description="Helical" evidence="15">
    <location>
        <begin position="221"/>
        <end position="238"/>
    </location>
</feature>
<keyword evidence="7" id="KW-0967">Endosome</keyword>
<feature type="region of interest" description="Disordered" evidence="14">
    <location>
        <begin position="650"/>
        <end position="694"/>
    </location>
</feature>
<dbReference type="NCBIfam" id="TIGR00840">
    <property type="entry name" value="b_cpa1"/>
    <property type="match status" value="1"/>
</dbReference>
<dbReference type="GO" id="GO:0098719">
    <property type="term" value="P:sodium ion import across plasma membrane"/>
    <property type="evidence" value="ECO:0007669"/>
    <property type="project" value="TreeGrafter"/>
</dbReference>
<evidence type="ECO:0000256" key="7">
    <source>
        <dbReference type="ARBA" id="ARBA00022753"/>
    </source>
</evidence>
<evidence type="ECO:0000256" key="6">
    <source>
        <dbReference type="ARBA" id="ARBA00022692"/>
    </source>
</evidence>
<comment type="similarity">
    <text evidence="3 13">Belongs to the monovalent cation:proton antiporter 1 (CPA1) transporter (TC 2.A.36) family.</text>
</comment>
<dbReference type="Pfam" id="PF00999">
    <property type="entry name" value="Na_H_Exchanger"/>
    <property type="match status" value="1"/>
</dbReference>
<dbReference type="GO" id="GO:0015386">
    <property type="term" value="F:potassium:proton antiporter activity"/>
    <property type="evidence" value="ECO:0007669"/>
    <property type="project" value="TreeGrafter"/>
</dbReference>
<dbReference type="Proteomes" id="UP000007799">
    <property type="component" value="Unassembled WGS sequence"/>
</dbReference>
<dbReference type="PANTHER" id="PTHR10110:SF187">
    <property type="entry name" value="SODIUM_HYDROGEN EXCHANGER"/>
    <property type="match status" value="1"/>
</dbReference>
<dbReference type="FunCoup" id="F2U0V8">
    <property type="interactions" value="762"/>
</dbReference>
<accession>F2U0V8</accession>
<evidence type="ECO:0000313" key="18">
    <source>
        <dbReference type="Proteomes" id="UP000007799"/>
    </source>
</evidence>
<dbReference type="GO" id="GO:0005886">
    <property type="term" value="C:plasma membrane"/>
    <property type="evidence" value="ECO:0007669"/>
    <property type="project" value="UniProtKB-SubCell"/>
</dbReference>
<evidence type="ECO:0000313" key="17">
    <source>
        <dbReference type="EMBL" id="EGD80532.1"/>
    </source>
</evidence>
<evidence type="ECO:0000256" key="11">
    <source>
        <dbReference type="ARBA" id="ARBA00023136"/>
    </source>
</evidence>
<protein>
    <recommendedName>
        <fullName evidence="13">Sodium/hydrogen exchanger</fullName>
    </recommendedName>
</protein>
<feature type="transmembrane region" description="Helical" evidence="15">
    <location>
        <begin position="411"/>
        <end position="431"/>
    </location>
</feature>
<gene>
    <name evidence="17" type="ORF">PTSG_01123</name>
</gene>
<proteinExistence type="inferred from homology"/>
<dbReference type="EMBL" id="GL832958">
    <property type="protein sequence ID" value="EGD80532.1"/>
    <property type="molecule type" value="Genomic_DNA"/>
</dbReference>
<evidence type="ECO:0000256" key="2">
    <source>
        <dbReference type="ARBA" id="ARBA00004651"/>
    </source>
</evidence>
<dbReference type="PANTHER" id="PTHR10110">
    <property type="entry name" value="SODIUM/HYDROGEN EXCHANGER"/>
    <property type="match status" value="1"/>
</dbReference>
<evidence type="ECO:0000256" key="4">
    <source>
        <dbReference type="ARBA" id="ARBA00022448"/>
    </source>
</evidence>
<dbReference type="RefSeq" id="XP_004997093.1">
    <property type="nucleotide sequence ID" value="XM_004997036.1"/>
</dbReference>
<dbReference type="GO" id="GO:0051453">
    <property type="term" value="P:regulation of intracellular pH"/>
    <property type="evidence" value="ECO:0007669"/>
    <property type="project" value="TreeGrafter"/>
</dbReference>
<evidence type="ECO:0000256" key="8">
    <source>
        <dbReference type="ARBA" id="ARBA00022989"/>
    </source>
</evidence>
<keyword evidence="18" id="KW-1185">Reference proteome</keyword>
<evidence type="ECO:0000256" key="12">
    <source>
        <dbReference type="ARBA" id="ARBA00023201"/>
    </source>
</evidence>
<feature type="transmembrane region" description="Helical" evidence="15">
    <location>
        <begin position="132"/>
        <end position="150"/>
    </location>
</feature>
<feature type="transmembrane region" description="Helical" evidence="15">
    <location>
        <begin position="69"/>
        <end position="92"/>
    </location>
</feature>
<dbReference type="PRINTS" id="PR01088">
    <property type="entry name" value="NAHEXCHNGR6"/>
</dbReference>
<keyword evidence="6 13" id="KW-0812">Transmembrane</keyword>
<feature type="region of interest" description="Disordered" evidence="14">
    <location>
        <begin position="18"/>
        <end position="65"/>
    </location>
</feature>
<feature type="domain" description="Cation/H+ exchanger transmembrane" evidence="16">
    <location>
        <begin position="145"/>
        <end position="569"/>
    </location>
</feature>
<keyword evidence="12 13" id="KW-0739">Sodium transport</keyword>
<dbReference type="GO" id="GO:0055038">
    <property type="term" value="C:recycling endosome membrane"/>
    <property type="evidence" value="ECO:0007669"/>
    <property type="project" value="UniProtKB-SubCell"/>
</dbReference>
<reference evidence="17" key="1">
    <citation type="submission" date="2009-08" db="EMBL/GenBank/DDBJ databases">
        <title>Annotation of Salpingoeca rosetta.</title>
        <authorList>
            <consortium name="The Broad Institute Genome Sequencing Platform"/>
            <person name="Russ C."/>
            <person name="Cuomo C."/>
            <person name="Burger G."/>
            <person name="Gray M.W."/>
            <person name="Holland P.W.H."/>
            <person name="King N."/>
            <person name="Lang F.B.F."/>
            <person name="Roger A.J."/>
            <person name="Ruiz-Trillo I."/>
            <person name="Young S.K."/>
            <person name="Zeng Q."/>
            <person name="Gargeya S."/>
            <person name="Alvarado L."/>
            <person name="Berlin A."/>
            <person name="Chapman S.B."/>
            <person name="Chen Z."/>
            <person name="Freedman E."/>
            <person name="Gellesch M."/>
            <person name="Goldberg J."/>
            <person name="Griggs A."/>
            <person name="Gujja S."/>
            <person name="Heilman E."/>
            <person name="Heiman D."/>
            <person name="Howarth C."/>
            <person name="Mehta T."/>
            <person name="Neiman D."/>
            <person name="Pearson M."/>
            <person name="Roberts A."/>
            <person name="Saif S."/>
            <person name="Shea T."/>
            <person name="Shenoy N."/>
            <person name="Sisk P."/>
            <person name="Stolte C."/>
            <person name="Sykes S."/>
            <person name="White J."/>
            <person name="Yandava C."/>
            <person name="Haas B."/>
            <person name="Nusbaum C."/>
            <person name="Birren B."/>
        </authorList>
    </citation>
    <scope>NUCLEOTIDE SEQUENCE [LARGE SCALE GENOMIC DNA]</scope>
    <source>
        <strain evidence="17">ATCC 50818</strain>
    </source>
</reference>
<dbReference type="PRINTS" id="PR01084">
    <property type="entry name" value="NAHEXCHNGR"/>
</dbReference>
<dbReference type="InterPro" id="IPR002090">
    <property type="entry name" value="NHE-6/7/9"/>
</dbReference>
<feature type="transmembrane region" description="Helical" evidence="15">
    <location>
        <begin position="477"/>
        <end position="499"/>
    </location>
</feature>
<keyword evidence="13" id="KW-0050">Antiport</keyword>
<evidence type="ECO:0000256" key="1">
    <source>
        <dbReference type="ARBA" id="ARBA00004195"/>
    </source>
</evidence>
<sequence>MTMQATALGGAVRVAADGDWRQSRARVGDRQQEEDQQMEHAHDHYGRYRQRESHTPKTRRRPRPQRQPWWQAALGIVAVSWLCVACVLPVFASVAHAAATTEGTTATTTTANTTTTTIDSELVSEEQHAIDSQVLLLLILLLFLTTLVIWRFKVKRYLFLHETGVSLIIGLIAGFLLDLATKSNQPGHSHDALCNRDAQPSTPMQPKVETVEDEAVFDPEVFFYVLLPPIIFFAGYDLKQKHFFRNLGVILLFTFIGTTIVCFVTGALVLFYSKYIATTPLTTNDCFLFGAIISATDPVTVLAIFHDLHVDNRLYAMVFGESVLNDAVAIVLFRSIGEYKPELNNELTVGSFFYSVWVFLLIFFGSLACGMVLAMASSILFKYSGIKRYPLLETALFVMLSYTAFLMGEGFGLSGIVSILFCGIGQAHYTFPCLSDESKQRTVNVFQLLNFLAENFVFAYVGLNFFTFKCHKWNAGFIAWAVFAVLASRLLHVFPLSWVANKLRRKASQKIPFNFQAMLWWAGLRGAVAVALAMQNTSSAAHQTILSTTLVIVLITVLVLGGSSEAVLRALKVPMHVADSSSSDAQSPPRQSKPIKGWLAAAWQGIDGKYIRPVLSVAPSNMEGTRNWSEVKATVADFFAGRSNQLRELSSSPVLEMERGEDYDDDGGAGDDSSLDGYNPELPPQDGDVGALSGDFTSFATWHDNLSDEKSTTSTA</sequence>
<feature type="transmembrane region" description="Helical" evidence="15">
    <location>
        <begin position="511"/>
        <end position="534"/>
    </location>
</feature>
<dbReference type="Gene3D" id="6.10.140.1330">
    <property type="match status" value="1"/>
</dbReference>
<evidence type="ECO:0000256" key="15">
    <source>
        <dbReference type="SAM" id="Phobius"/>
    </source>
</evidence>
<evidence type="ECO:0000256" key="10">
    <source>
        <dbReference type="ARBA" id="ARBA00023065"/>
    </source>
</evidence>